<dbReference type="PANTHER" id="PTHR43528:SF1">
    <property type="entry name" value="ALPHA-KETOGLUTARATE PERMEASE"/>
    <property type="match status" value="1"/>
</dbReference>
<dbReference type="InterPro" id="IPR051084">
    <property type="entry name" value="H+-coupled_symporters"/>
</dbReference>
<dbReference type="AlphaFoldDB" id="A0A8J8CDZ5"/>
<dbReference type="InterPro" id="IPR011701">
    <property type="entry name" value="MFS"/>
</dbReference>
<dbReference type="EMBL" id="JAHEAC010000171">
    <property type="protein sequence ID" value="MBX8645099.1"/>
    <property type="molecule type" value="Genomic_DNA"/>
</dbReference>
<dbReference type="Pfam" id="PF07690">
    <property type="entry name" value="MFS_1"/>
    <property type="match status" value="1"/>
</dbReference>
<feature type="transmembrane region" description="Helical" evidence="9">
    <location>
        <begin position="53"/>
        <end position="72"/>
    </location>
</feature>
<feature type="transmembrane region" description="Helical" evidence="9">
    <location>
        <begin position="331"/>
        <end position="354"/>
    </location>
</feature>
<accession>A0A8J8CDZ5</accession>
<dbReference type="Proteomes" id="UP000750197">
    <property type="component" value="Unassembled WGS sequence"/>
</dbReference>
<protein>
    <submittedName>
        <fullName evidence="11">MFS transporter</fullName>
    </submittedName>
</protein>
<dbReference type="PROSITE" id="PS00217">
    <property type="entry name" value="SUGAR_TRANSPORT_2"/>
    <property type="match status" value="1"/>
</dbReference>
<feature type="transmembrane region" description="Helical" evidence="9">
    <location>
        <begin position="306"/>
        <end position="325"/>
    </location>
</feature>
<feature type="transmembrane region" description="Helical" evidence="9">
    <location>
        <begin position="12"/>
        <end position="33"/>
    </location>
</feature>
<reference evidence="11" key="1">
    <citation type="submission" date="2021-05" db="EMBL/GenBank/DDBJ databases">
        <title>Genomic insights into ecological role and evolution of a novel Thermoplasmata order Candidatus Sysuiplasmatales.</title>
        <authorList>
            <person name="Yuan Y."/>
        </authorList>
    </citation>
    <scope>NUCLEOTIDE SEQUENCE</scope>
    <source>
        <strain evidence="11">TUT19-bin139</strain>
    </source>
</reference>
<feature type="transmembrane region" description="Helical" evidence="9">
    <location>
        <begin position="274"/>
        <end position="294"/>
    </location>
</feature>
<feature type="transmembrane region" description="Helical" evidence="9">
    <location>
        <begin position="184"/>
        <end position="203"/>
    </location>
</feature>
<evidence type="ECO:0000313" key="11">
    <source>
        <dbReference type="EMBL" id="MBX8645099.1"/>
    </source>
</evidence>
<evidence type="ECO:0000256" key="6">
    <source>
        <dbReference type="ARBA" id="ARBA00022847"/>
    </source>
</evidence>
<proteinExistence type="inferred from homology"/>
<comment type="subcellular location">
    <subcellularLocation>
        <location evidence="1">Cell membrane</location>
        <topology evidence="1">Multi-pass membrane protein</topology>
    </subcellularLocation>
</comment>
<evidence type="ECO:0000256" key="8">
    <source>
        <dbReference type="ARBA" id="ARBA00023136"/>
    </source>
</evidence>
<evidence type="ECO:0000256" key="3">
    <source>
        <dbReference type="ARBA" id="ARBA00022448"/>
    </source>
</evidence>
<dbReference type="GO" id="GO:0005886">
    <property type="term" value="C:plasma membrane"/>
    <property type="evidence" value="ECO:0007669"/>
    <property type="project" value="UniProtKB-SubCell"/>
</dbReference>
<evidence type="ECO:0000259" key="10">
    <source>
        <dbReference type="PROSITE" id="PS50850"/>
    </source>
</evidence>
<dbReference type="GO" id="GO:0015293">
    <property type="term" value="F:symporter activity"/>
    <property type="evidence" value="ECO:0007669"/>
    <property type="project" value="UniProtKB-KW"/>
</dbReference>
<feature type="domain" description="Major facilitator superfamily (MFS) profile" evidence="10">
    <location>
        <begin position="15"/>
        <end position="423"/>
    </location>
</feature>
<evidence type="ECO:0000256" key="7">
    <source>
        <dbReference type="ARBA" id="ARBA00022989"/>
    </source>
</evidence>
<keyword evidence="5 9" id="KW-0812">Transmembrane</keyword>
<keyword evidence="7 9" id="KW-1133">Transmembrane helix</keyword>
<keyword evidence="8 9" id="KW-0472">Membrane</keyword>
<feature type="transmembrane region" description="Helical" evidence="9">
    <location>
        <begin position="110"/>
        <end position="129"/>
    </location>
</feature>
<keyword evidence="6" id="KW-0769">Symport</keyword>
<comment type="caution">
    <text evidence="11">The sequence shown here is derived from an EMBL/GenBank/DDBJ whole genome shotgun (WGS) entry which is preliminary data.</text>
</comment>
<dbReference type="InterPro" id="IPR005829">
    <property type="entry name" value="Sugar_transporter_CS"/>
</dbReference>
<dbReference type="PROSITE" id="PS50850">
    <property type="entry name" value="MFS"/>
    <property type="match status" value="1"/>
</dbReference>
<evidence type="ECO:0000256" key="2">
    <source>
        <dbReference type="ARBA" id="ARBA00008240"/>
    </source>
</evidence>
<organism evidence="11 12">
    <name type="scientific">Candidatus Sysuiplasma superficiale</name>
    <dbReference type="NCBI Taxonomy" id="2823368"/>
    <lineage>
        <taxon>Archaea</taxon>
        <taxon>Methanobacteriati</taxon>
        <taxon>Thermoplasmatota</taxon>
        <taxon>Thermoplasmata</taxon>
        <taxon>Candidatus Sysuiplasmatales</taxon>
        <taxon>Candidatus Sysuiplasmataceae</taxon>
        <taxon>Candidatus Sysuiplasma</taxon>
    </lineage>
</organism>
<feature type="transmembrane region" description="Helical" evidence="9">
    <location>
        <begin position="398"/>
        <end position="421"/>
    </location>
</feature>
<sequence length="434" mass="46579">MTLTSVEMHSGARRVIFAAWLGWLMDGYVSISYLINAPIVSTLFFPSGFSIEYYLAFGVNGGARALGSALLGNFIGDRIGRKRMLVITVGLFSLSTALLGILPIYTQGGIGVPIAVFTLLFLMGLFAGAEYGGGTALSMESVPPEKRNLYGAFVQSGFGTGYVILAGVFTFLNVVYGQAAYAFVGWRVLFLSTLIPGLLTFLIRSITPESHVFEETERKEGVEKTPVVALFRDVKSKLALVVAITAGLLYINTATFSLYPTILGTVDRFNTKSWGFLLILINAISIGGVLLGGLYAGSNRNRAKYILVYSLLFLLISIPVDYIAFGRSLLFIGIAFSAQAFTEAMIFSTLPAFMSESFSKRYRTTAVGFAYNLGSTFGALAIVIVPLSAIAFGWPVAWISNLLIAGIVLFGAAFASVFAISSGAGKENVDMILE</sequence>
<evidence type="ECO:0000256" key="1">
    <source>
        <dbReference type="ARBA" id="ARBA00004651"/>
    </source>
</evidence>
<dbReference type="InterPro" id="IPR036259">
    <property type="entry name" value="MFS_trans_sf"/>
</dbReference>
<evidence type="ECO:0000256" key="4">
    <source>
        <dbReference type="ARBA" id="ARBA00022475"/>
    </source>
</evidence>
<keyword evidence="3" id="KW-0813">Transport</keyword>
<comment type="similarity">
    <text evidence="2">Belongs to the major facilitator superfamily. Metabolite:H+ Symporter (MHS) family (TC 2.A.1.6) family.</text>
</comment>
<gene>
    <name evidence="11" type="ORF">KIY12_10355</name>
</gene>
<evidence type="ECO:0000256" key="9">
    <source>
        <dbReference type="SAM" id="Phobius"/>
    </source>
</evidence>
<name>A0A8J8CDZ5_9ARCH</name>
<keyword evidence="4" id="KW-1003">Cell membrane</keyword>
<dbReference type="PANTHER" id="PTHR43528">
    <property type="entry name" value="ALPHA-KETOGLUTARATE PERMEASE"/>
    <property type="match status" value="1"/>
</dbReference>
<dbReference type="Gene3D" id="1.20.1250.20">
    <property type="entry name" value="MFS general substrate transporter like domains"/>
    <property type="match status" value="2"/>
</dbReference>
<dbReference type="InterPro" id="IPR020846">
    <property type="entry name" value="MFS_dom"/>
</dbReference>
<feature type="transmembrane region" description="Helical" evidence="9">
    <location>
        <begin position="238"/>
        <end position="262"/>
    </location>
</feature>
<evidence type="ECO:0000256" key="5">
    <source>
        <dbReference type="ARBA" id="ARBA00022692"/>
    </source>
</evidence>
<feature type="transmembrane region" description="Helical" evidence="9">
    <location>
        <begin position="366"/>
        <end position="392"/>
    </location>
</feature>
<feature type="transmembrane region" description="Helical" evidence="9">
    <location>
        <begin position="84"/>
        <end position="104"/>
    </location>
</feature>
<evidence type="ECO:0000313" key="12">
    <source>
        <dbReference type="Proteomes" id="UP000750197"/>
    </source>
</evidence>
<feature type="transmembrane region" description="Helical" evidence="9">
    <location>
        <begin position="149"/>
        <end position="172"/>
    </location>
</feature>
<dbReference type="SUPFAM" id="SSF103473">
    <property type="entry name" value="MFS general substrate transporter"/>
    <property type="match status" value="1"/>
</dbReference>